<evidence type="ECO:0000313" key="3">
    <source>
        <dbReference type="Proteomes" id="UP000184038"/>
    </source>
</evidence>
<accession>A0A1M7HNR3</accession>
<dbReference type="STRING" id="1120996.SAMN02746066_01462"/>
<proteinExistence type="predicted"/>
<dbReference type="AlphaFoldDB" id="A0A1M7HNR3"/>
<dbReference type="Proteomes" id="UP000184038">
    <property type="component" value="Unassembled WGS sequence"/>
</dbReference>
<dbReference type="RefSeq" id="WP_073285310.1">
    <property type="nucleotide sequence ID" value="NZ_FRCP01000008.1"/>
</dbReference>
<dbReference type="OrthoDB" id="2834735at2"/>
<dbReference type="Pfam" id="PF26115">
    <property type="entry name" value="PDDEXK_GAPS4"/>
    <property type="match status" value="1"/>
</dbReference>
<organism evidence="2 3">
    <name type="scientific">Anaerosporobacter mobilis DSM 15930</name>
    <dbReference type="NCBI Taxonomy" id="1120996"/>
    <lineage>
        <taxon>Bacteria</taxon>
        <taxon>Bacillati</taxon>
        <taxon>Bacillota</taxon>
        <taxon>Clostridia</taxon>
        <taxon>Lachnospirales</taxon>
        <taxon>Lachnospiraceae</taxon>
        <taxon>Anaerosporobacter</taxon>
    </lineage>
</organism>
<evidence type="ECO:0000259" key="1">
    <source>
        <dbReference type="Pfam" id="PF26115"/>
    </source>
</evidence>
<dbReference type="EMBL" id="FRCP01000008">
    <property type="protein sequence ID" value="SHM29757.1"/>
    <property type="molecule type" value="Genomic_DNA"/>
</dbReference>
<reference evidence="2 3" key="1">
    <citation type="submission" date="2016-11" db="EMBL/GenBank/DDBJ databases">
        <authorList>
            <person name="Jaros S."/>
            <person name="Januszkiewicz K."/>
            <person name="Wedrychowicz H."/>
        </authorList>
    </citation>
    <scope>NUCLEOTIDE SEQUENCE [LARGE SCALE GENOMIC DNA]</scope>
    <source>
        <strain evidence="2 3">DSM 15930</strain>
    </source>
</reference>
<feature type="domain" description="GAPS4 PD-(D/E)XK nuclease" evidence="1">
    <location>
        <begin position="1"/>
        <end position="155"/>
    </location>
</feature>
<dbReference type="InterPro" id="IPR058873">
    <property type="entry name" value="PDDEXK_GAPS4"/>
</dbReference>
<sequence length="314" mass="36510">MGEQANKIGKKLEGFGEKLFTGFGWTELARDTEIQCSRKHNHSKQTHGLDLFMRFDNPYLGSKQGVIIECKNRQMKSITQAEIDKWLVELINSIECSQSAQELEHIDTEGTNLNTGLLLIHANDSFNDDNFSKYLSNLKVPNRRNPINVFIAGNAEINRWNSLRDKIEKDYSKEFCFIYPSIEGSNMELGSYITINQLYSKYIFAQDVVHIQKDEDGLSYPVPMVRKIMISFDDITMCNFKYMWSMFKAFQFQDAKELVFMFYPRKIDDVEYVKENFIKTLYQANPSITKEIEKKIKIDFIDNRNLSPVDAGGR</sequence>
<gene>
    <name evidence="2" type="ORF">SAMN02746066_01462</name>
</gene>
<evidence type="ECO:0000313" key="2">
    <source>
        <dbReference type="EMBL" id="SHM29757.1"/>
    </source>
</evidence>
<name>A0A1M7HNR3_9FIRM</name>
<keyword evidence="3" id="KW-1185">Reference proteome</keyword>
<protein>
    <recommendedName>
        <fullName evidence="1">GAPS4 PD-(D/E)XK nuclease domain-containing protein</fullName>
    </recommendedName>
</protein>